<dbReference type="InterPro" id="IPR003343">
    <property type="entry name" value="Big_2"/>
</dbReference>
<dbReference type="SUPFAM" id="SSF51126">
    <property type="entry name" value="Pectin lyase-like"/>
    <property type="match status" value="3"/>
</dbReference>
<evidence type="ECO:0000313" key="4">
    <source>
        <dbReference type="Proteomes" id="UP001065549"/>
    </source>
</evidence>
<reference evidence="3" key="1">
    <citation type="submission" date="2022-09" db="EMBL/GenBank/DDBJ databases">
        <title>Culturomic study of gut microbiota in children with autism spectrum disorder.</title>
        <authorList>
            <person name="Efimov B.A."/>
            <person name="Chaplin A.V."/>
            <person name="Sokolova S.R."/>
            <person name="Pikina A.P."/>
            <person name="Korzhanova M."/>
            <person name="Belova V."/>
            <person name="Korostin D."/>
        </authorList>
    </citation>
    <scope>NUCLEOTIDE SEQUENCE</scope>
    <source>
        <strain evidence="3">ASD5510</strain>
    </source>
</reference>
<name>A0A9J6QXY5_9FIRM</name>
<dbReference type="Gene3D" id="2.60.40.1080">
    <property type="match status" value="1"/>
</dbReference>
<dbReference type="InterPro" id="IPR013783">
    <property type="entry name" value="Ig-like_fold"/>
</dbReference>
<feature type="domain" description="BIG2" evidence="2">
    <location>
        <begin position="1122"/>
        <end position="1199"/>
    </location>
</feature>
<sequence length="1777" mass="187979">MEARKKKSSRLLAWVVVIAVAFTMTFPTAFVWGAETGATQETVAADDQTPGEDPAAEESSNKDPTEAVKTEPETKKPAAKAAAAEKKEAADDNVAKIGDQGYATLAAAIDAATDESTIVLQKDVTEDVVVPEGKTITLDLNGKTLTNVKDHTILNKGTLIIDGKGTVDNISHTKGAVYNDEGATATLKSGIYIRSKEDGKKDSNSWYNILNHGTMTMEKDVVVKQGEAFGYSSLVENGFFNKGDKKGSNLAKLTIEGGNYSGGKYTVKNDEWGELTINGGSFETKIESPILNWNKAVINGGTFNSSNRVITNGVYDKDSSIGELSINNGTFNVGGNSDLIIKADSNGELGNISITGGIYNVSPKADHIAQGYVVTKNAGAYKVVAGEGIAAAIGDDEYSSLKAAIDAAKDGQIVKLLNDVTINEKVLVSGKKAITLDLGDKEIVAGDDLLKKYSQTQPIEVNGADTTLTITGKGEINGEKAYAAIGVMGAGTLIVEDGTIVGQYYGIAGNGLAKNAGTEITIKGGAIKGLAADDNAAIYHPQDGKLSITGGTLEGATGVQMCAGEGSISVTGGKIIATGQDKKAAKVEGDGLICDGAAISLVSRNYPGGDPSLTISAGEFTSAHNDAVVAYKWNSNKTWEAWANAADHLKISGGTFSTNPSAYVVKDYAVNKTDKGYNVVKATDAAGEALIGNTYYKTLADAIVAAKEKDTVKLNKDVQVTMTAQNTAAILIDKNITLDGNGKTITATGDTKAIGHVIEVSNGVKAAVKNLTIDGNQIAKHGIQVYSKEEPQSEAKVTSVTVKNCTGYGFMINGGKMIATRITAEANGWGGVNIGQGTDVTAEPSFTFNSGTLQEHNPIQADNVGDKAPSTSWVIFGDNAGTWYATKSVRKEDNKTLIQWSSQLAGEAQTDGVTYPTLKEAIEAAKAGTIVTLLKDVTVDMGTEKNNPAILIDKAIDFNGNGKTITAKGDKEGIGHVLGVQSSNVEINALTIDGNNGTARHGIQTYGEGSAATLTEVTVKDCYGYGIVANGSAVTANGLYTSGNGWGGVNVTKGSGVTADPKFEFNYGDLQQDNPIQIDNVDKTVEVKAEWVAIHEDMASDWHSVTTTDDGKTIIQFAPGAAIKCLSLNTSAMTLTEGNKGQLIATIEPEEAYDTSIEWTASNTDKITVDDNGVVTALKTGEATVTATAADGTTKAECKITVIEKAADKEPVKVIVEPSKTTATDDEGTEQEVINEADVKQAIDNAKEKEEVVVKVPADVPPVLSEDVFAAASESKAAKLIVEVPATKDTYAATFEFDTAAIENMVAVDTKIEKKDITDVSGLSGDAAKLGLTLSHEGDFPAPATITIAINDNSIKDGDTVYIYYLNNGKLQLIDNGPLIVKDRKVTFTLSHASDYVISSEPIEPETAADSVDALIGKIGTVAYTDDVYQAIKAAKEAYNGFEKQYEGQTSLVKQHATMKAADEQYTKWDDQVKAFKSDIDDLYEAVDGAMTYAQQKKVEALTAAYKALNADQIEALDWDGYGKDGYYGDLLAIRDASKDAEVVSQANRVSKLVDQLPAAATYSTADKSKIDAARNMYNSVVAETPDAKALLTADLAKIEKAEAEYKNAKRTAYNNARISLSTTQYMYNGKAKTPAVYGLSAFANGTDYTVAYSNNTKTGKATVTVTGRGDCTGLSTKTATFRITPAKAAISKLKKGKKSFKVTIKSQKSAGVSGYQISYSLKKNKSFKSTTTTKTSKTVKKLKAKRTYYVKVRSYKTIDGKRYYGSYSKIKKIKTR</sequence>
<accession>A0A9J6QXY5</accession>
<dbReference type="InterPro" id="IPR011050">
    <property type="entry name" value="Pectin_lyase_fold/virulence"/>
</dbReference>
<organism evidence="3 4">
    <name type="scientific">Hominibacterium faecale</name>
    <dbReference type="NCBI Taxonomy" id="2839743"/>
    <lineage>
        <taxon>Bacteria</taxon>
        <taxon>Bacillati</taxon>
        <taxon>Bacillota</taxon>
        <taxon>Clostridia</taxon>
        <taxon>Peptostreptococcales</taxon>
        <taxon>Anaerovoracaceae</taxon>
        <taxon>Hominibacterium</taxon>
    </lineage>
</organism>
<dbReference type="SMART" id="SM00710">
    <property type="entry name" value="PbH1"/>
    <property type="match status" value="6"/>
</dbReference>
<dbReference type="Gene3D" id="2.60.40.10">
    <property type="entry name" value="Immunoglobulins"/>
    <property type="match status" value="1"/>
</dbReference>
<dbReference type="EMBL" id="JAOSHN010000009">
    <property type="protein sequence ID" value="MCU7380345.1"/>
    <property type="molecule type" value="Genomic_DNA"/>
</dbReference>
<evidence type="ECO:0000259" key="2">
    <source>
        <dbReference type="SMART" id="SM00635"/>
    </source>
</evidence>
<keyword evidence="4" id="KW-1185">Reference proteome</keyword>
<dbReference type="SUPFAM" id="SSF49373">
    <property type="entry name" value="Invasin/intimin cell-adhesion fragments"/>
    <property type="match status" value="1"/>
</dbReference>
<dbReference type="Gene3D" id="2.160.20.20">
    <property type="match status" value="1"/>
</dbReference>
<dbReference type="InterPro" id="IPR006626">
    <property type="entry name" value="PbH1"/>
</dbReference>
<gene>
    <name evidence="3" type="ORF">OBO34_18610</name>
</gene>
<dbReference type="InterPro" id="IPR012332">
    <property type="entry name" value="Autotransporter_pectin_lyase_C"/>
</dbReference>
<protein>
    <submittedName>
        <fullName evidence="3">Ig-like domain-containing protein</fullName>
    </submittedName>
</protein>
<dbReference type="InterPro" id="IPR008964">
    <property type="entry name" value="Invasin/intimin_cell_adhesion"/>
</dbReference>
<dbReference type="Proteomes" id="UP001065549">
    <property type="component" value="Unassembled WGS sequence"/>
</dbReference>
<feature type="compositionally biased region" description="Basic and acidic residues" evidence="1">
    <location>
        <begin position="59"/>
        <end position="76"/>
    </location>
</feature>
<feature type="region of interest" description="Disordered" evidence="1">
    <location>
        <begin position="45"/>
        <end position="91"/>
    </location>
</feature>
<dbReference type="RefSeq" id="WP_253021066.1">
    <property type="nucleotide sequence ID" value="NZ_JAOSHN010000009.1"/>
</dbReference>
<dbReference type="Pfam" id="PF02368">
    <property type="entry name" value="Big_2"/>
    <property type="match status" value="1"/>
</dbReference>
<proteinExistence type="predicted"/>
<dbReference type="SMART" id="SM00635">
    <property type="entry name" value="BID_2"/>
    <property type="match status" value="1"/>
</dbReference>
<comment type="caution">
    <text evidence="3">The sequence shown here is derived from an EMBL/GenBank/DDBJ whole genome shotgun (WGS) entry which is preliminary data.</text>
</comment>
<evidence type="ECO:0000256" key="1">
    <source>
        <dbReference type="SAM" id="MobiDB-lite"/>
    </source>
</evidence>
<evidence type="ECO:0000313" key="3">
    <source>
        <dbReference type="EMBL" id="MCU7380345.1"/>
    </source>
</evidence>